<dbReference type="AlphaFoldDB" id="A0A146KB70"/>
<proteinExistence type="predicted"/>
<dbReference type="PROSITE" id="PS50206">
    <property type="entry name" value="RHODANESE_3"/>
    <property type="match status" value="1"/>
</dbReference>
<name>A0A146KB70_9EUKA</name>
<dbReference type="GO" id="GO:0005634">
    <property type="term" value="C:nucleus"/>
    <property type="evidence" value="ECO:0007669"/>
    <property type="project" value="TreeGrafter"/>
</dbReference>
<dbReference type="EMBL" id="GDID01003432">
    <property type="protein sequence ID" value="JAP93174.1"/>
    <property type="molecule type" value="Transcribed_RNA"/>
</dbReference>
<dbReference type="PANTHER" id="PTHR10828">
    <property type="entry name" value="M-PHASE INDUCER PHOSPHATASE DUAL SPECIFICITY PHOSPHATASE CDC25"/>
    <property type="match status" value="1"/>
</dbReference>
<evidence type="ECO:0000313" key="2">
    <source>
        <dbReference type="EMBL" id="JAP93174.1"/>
    </source>
</evidence>
<sequence length="99" mass="11729">EKQKNYILVDVRDNDYDINGHHIQSINIPIHLLNTEEQINKLSQFETIICYCMYSQFRGPAFCRKAQEIFPQKKIYVVNGGYESIKLQLPEKCTEEQFE</sequence>
<feature type="domain" description="Rhodanese" evidence="1">
    <location>
        <begin position="2"/>
        <end position="94"/>
    </location>
</feature>
<protein>
    <submittedName>
        <fullName evidence="2">Rhodanese domain-containing protein</fullName>
    </submittedName>
</protein>
<dbReference type="GO" id="GO:0004725">
    <property type="term" value="F:protein tyrosine phosphatase activity"/>
    <property type="evidence" value="ECO:0007669"/>
    <property type="project" value="TreeGrafter"/>
</dbReference>
<evidence type="ECO:0000259" key="1">
    <source>
        <dbReference type="PROSITE" id="PS50206"/>
    </source>
</evidence>
<dbReference type="SUPFAM" id="SSF52821">
    <property type="entry name" value="Rhodanese/Cell cycle control phosphatase"/>
    <property type="match status" value="1"/>
</dbReference>
<dbReference type="InterPro" id="IPR001763">
    <property type="entry name" value="Rhodanese-like_dom"/>
</dbReference>
<dbReference type="Gene3D" id="3.40.250.10">
    <property type="entry name" value="Rhodanese-like domain"/>
    <property type="match status" value="1"/>
</dbReference>
<organism evidence="2">
    <name type="scientific">Trepomonas sp. PC1</name>
    <dbReference type="NCBI Taxonomy" id="1076344"/>
    <lineage>
        <taxon>Eukaryota</taxon>
        <taxon>Metamonada</taxon>
        <taxon>Diplomonadida</taxon>
        <taxon>Hexamitidae</taxon>
        <taxon>Hexamitinae</taxon>
        <taxon>Trepomonas</taxon>
    </lineage>
</organism>
<gene>
    <name evidence="2" type="ORF">TPC1_14640</name>
</gene>
<reference evidence="2" key="1">
    <citation type="submission" date="2015-07" db="EMBL/GenBank/DDBJ databases">
        <title>Adaptation to a free-living lifestyle via gene acquisitions in the diplomonad Trepomonas sp. PC1.</title>
        <authorList>
            <person name="Xu F."/>
            <person name="Jerlstrom-Hultqvist J."/>
            <person name="Kolisko M."/>
            <person name="Simpson A.G.B."/>
            <person name="Roger A.J."/>
            <person name="Svard S.G."/>
            <person name="Andersson J.O."/>
        </authorList>
    </citation>
    <scope>NUCLEOTIDE SEQUENCE</scope>
    <source>
        <strain evidence="2">PC1</strain>
    </source>
</reference>
<accession>A0A146KB70</accession>
<feature type="non-terminal residue" evidence="2">
    <location>
        <position position="1"/>
    </location>
</feature>
<dbReference type="PANTHER" id="PTHR10828:SF38">
    <property type="entry name" value="ARSENICAL-RESISTANCE PROTEIN 2-RELATED"/>
    <property type="match status" value="1"/>
</dbReference>
<dbReference type="GO" id="GO:0005737">
    <property type="term" value="C:cytoplasm"/>
    <property type="evidence" value="ECO:0007669"/>
    <property type="project" value="TreeGrafter"/>
</dbReference>
<dbReference type="InterPro" id="IPR036873">
    <property type="entry name" value="Rhodanese-like_dom_sf"/>
</dbReference>
<dbReference type="Pfam" id="PF00581">
    <property type="entry name" value="Rhodanese"/>
    <property type="match status" value="1"/>
</dbReference>